<proteinExistence type="predicted"/>
<feature type="domain" description="AAA" evidence="1">
    <location>
        <begin position="56"/>
        <end position="218"/>
    </location>
</feature>
<dbReference type="KEGG" id="mff:MFFC18_17030"/>
<protein>
    <submittedName>
        <fullName evidence="2">Chromosome partitioning protein ParA</fullName>
    </submittedName>
</protein>
<dbReference type="AlphaFoldDB" id="A0A5B9PGG0"/>
<dbReference type="SUPFAM" id="SSF52540">
    <property type="entry name" value="P-loop containing nucleoside triphosphate hydrolases"/>
    <property type="match status" value="1"/>
</dbReference>
<dbReference type="PANTHER" id="PTHR13696">
    <property type="entry name" value="P-LOOP CONTAINING NUCLEOSIDE TRIPHOSPHATE HYDROLASE"/>
    <property type="match status" value="1"/>
</dbReference>
<dbReference type="PANTHER" id="PTHR13696:SF52">
    <property type="entry name" value="PARA FAMILY PROTEIN CT_582"/>
    <property type="match status" value="1"/>
</dbReference>
<dbReference type="FunFam" id="3.40.50.300:FF:000285">
    <property type="entry name" value="Sporulation initiation inhibitor Soj"/>
    <property type="match status" value="1"/>
</dbReference>
<dbReference type="InterPro" id="IPR025669">
    <property type="entry name" value="AAA_dom"/>
</dbReference>
<keyword evidence="3" id="KW-1185">Reference proteome</keyword>
<dbReference type="CDD" id="cd02042">
    <property type="entry name" value="ParAB_family"/>
    <property type="match status" value="1"/>
</dbReference>
<gene>
    <name evidence="2" type="primary">parA</name>
    <name evidence="2" type="ORF">MFFC18_17030</name>
</gene>
<dbReference type="InterPro" id="IPR050678">
    <property type="entry name" value="DNA_Partitioning_ATPase"/>
</dbReference>
<evidence type="ECO:0000313" key="3">
    <source>
        <dbReference type="Proteomes" id="UP000322214"/>
    </source>
</evidence>
<evidence type="ECO:0000313" key="2">
    <source>
        <dbReference type="EMBL" id="QEG21843.1"/>
    </source>
</evidence>
<accession>A0A5B9PGG0</accession>
<dbReference type="InterPro" id="IPR027417">
    <property type="entry name" value="P-loop_NTPase"/>
</dbReference>
<evidence type="ECO:0000259" key="1">
    <source>
        <dbReference type="Pfam" id="PF13614"/>
    </source>
</evidence>
<dbReference type="EMBL" id="CP042912">
    <property type="protein sequence ID" value="QEG21843.1"/>
    <property type="molecule type" value="Genomic_DNA"/>
</dbReference>
<dbReference type="Pfam" id="PF13614">
    <property type="entry name" value="AAA_31"/>
    <property type="match status" value="1"/>
</dbReference>
<sequence>MHNGWNLDSQNPSSRNAITHIFPFERFDVSVIFSFAKQPNPKGSNHVLATGKIVSRTLCIANQKGGVGKTTTSINLASGLATAGHSVLLVDMDPQCNATSGLGLEPAKQHPLITNTPIRHSVLATDVEGLDVLPGSGSFRDADTLANSDQTATEIVVEHLRSGALIYDYVLIDCPPSLGTLTRAALAASNEVVLPIQCEYFAMEGLTQMIGVIKEVMLERPGELTFGGIVLTMYDESLELTAEVDADLRQFFGEVVFDTVIPRDVHVAEAPSHGLSVLDYAPRCRGSRAYTELCMEILERD</sequence>
<reference evidence="2 3" key="1">
    <citation type="submission" date="2019-08" db="EMBL/GenBank/DDBJ databases">
        <title>Deep-cultivation of Planctomycetes and their phenomic and genomic characterization uncovers novel biology.</title>
        <authorList>
            <person name="Wiegand S."/>
            <person name="Jogler M."/>
            <person name="Boedeker C."/>
            <person name="Pinto D."/>
            <person name="Vollmers J."/>
            <person name="Rivas-Marin E."/>
            <person name="Kohn T."/>
            <person name="Peeters S.H."/>
            <person name="Heuer A."/>
            <person name="Rast P."/>
            <person name="Oberbeckmann S."/>
            <person name="Bunk B."/>
            <person name="Jeske O."/>
            <person name="Meyerdierks A."/>
            <person name="Storesund J.E."/>
            <person name="Kallscheuer N."/>
            <person name="Luecker S."/>
            <person name="Lage O.M."/>
            <person name="Pohl T."/>
            <person name="Merkel B.J."/>
            <person name="Hornburger P."/>
            <person name="Mueller R.-W."/>
            <person name="Bruemmer F."/>
            <person name="Labrenz M."/>
            <person name="Spormann A.M."/>
            <person name="Op den Camp H."/>
            <person name="Overmann J."/>
            <person name="Amann R."/>
            <person name="Jetten M.S.M."/>
            <person name="Mascher T."/>
            <person name="Medema M.H."/>
            <person name="Devos D.P."/>
            <person name="Kaster A.-K."/>
            <person name="Ovreas L."/>
            <person name="Rohde M."/>
            <person name="Galperin M.Y."/>
            <person name="Jogler C."/>
        </authorList>
    </citation>
    <scope>NUCLEOTIDE SEQUENCE [LARGE SCALE GENOMIC DNA]</scope>
    <source>
        <strain evidence="2 3">FC18</strain>
    </source>
</reference>
<name>A0A5B9PGG0_9BACT</name>
<dbReference type="STRING" id="980251.GCA_001642875_03304"/>
<organism evidence="2 3">
    <name type="scientific">Mariniblastus fucicola</name>
    <dbReference type="NCBI Taxonomy" id="980251"/>
    <lineage>
        <taxon>Bacteria</taxon>
        <taxon>Pseudomonadati</taxon>
        <taxon>Planctomycetota</taxon>
        <taxon>Planctomycetia</taxon>
        <taxon>Pirellulales</taxon>
        <taxon>Pirellulaceae</taxon>
        <taxon>Mariniblastus</taxon>
    </lineage>
</organism>
<dbReference type="Gene3D" id="3.40.50.300">
    <property type="entry name" value="P-loop containing nucleotide triphosphate hydrolases"/>
    <property type="match status" value="1"/>
</dbReference>
<dbReference type="Proteomes" id="UP000322214">
    <property type="component" value="Chromosome"/>
</dbReference>
<dbReference type="OrthoDB" id="9815116at2"/>